<proteinExistence type="predicted"/>
<dbReference type="EMBL" id="CAFBLF010000073">
    <property type="protein sequence ID" value="CAB4864774.1"/>
    <property type="molecule type" value="Genomic_DNA"/>
</dbReference>
<sequence length="83" mass="9357">MKHVRQQSVVWRRAKASDFVTHVFVDFSNCRFRSNTGFVFSVFVRQPAAEGLEPANQSLVVHVVEPKAIPDNPNADFVEQVNG</sequence>
<protein>
    <submittedName>
        <fullName evidence="1">Unannotated protein</fullName>
    </submittedName>
</protein>
<name>A0A6J7D725_9ZZZZ</name>
<evidence type="ECO:0000313" key="1">
    <source>
        <dbReference type="EMBL" id="CAB4864774.1"/>
    </source>
</evidence>
<organism evidence="1">
    <name type="scientific">freshwater metagenome</name>
    <dbReference type="NCBI Taxonomy" id="449393"/>
    <lineage>
        <taxon>unclassified sequences</taxon>
        <taxon>metagenomes</taxon>
        <taxon>ecological metagenomes</taxon>
    </lineage>
</organism>
<reference evidence="1" key="1">
    <citation type="submission" date="2020-05" db="EMBL/GenBank/DDBJ databases">
        <authorList>
            <person name="Chiriac C."/>
            <person name="Salcher M."/>
            <person name="Ghai R."/>
            <person name="Kavagutti S V."/>
        </authorList>
    </citation>
    <scope>NUCLEOTIDE SEQUENCE</scope>
</reference>
<dbReference type="AlphaFoldDB" id="A0A6J7D725"/>
<gene>
    <name evidence="1" type="ORF">UFOPK3339_00590</name>
</gene>
<accession>A0A6J7D725</accession>